<sequence>MRKVPAARRLRGPCESRDQAAVVLPDVVDDDEPEEAAADFESDDAPDDDAPDDDESDDEDVEEVPDADPWDFADAVDCVLPEEELRLSLR</sequence>
<organism evidence="2 3">
    <name type="scientific">Streptomyces pacificus</name>
    <dbReference type="NCBI Taxonomy" id="2705029"/>
    <lineage>
        <taxon>Bacteria</taxon>
        <taxon>Bacillati</taxon>
        <taxon>Actinomycetota</taxon>
        <taxon>Actinomycetes</taxon>
        <taxon>Kitasatosporales</taxon>
        <taxon>Streptomycetaceae</taxon>
        <taxon>Streptomyces</taxon>
    </lineage>
</organism>
<gene>
    <name evidence="2" type="ORF">SCWH03_34090</name>
</gene>
<proteinExistence type="predicted"/>
<feature type="compositionally biased region" description="Basic residues" evidence="1">
    <location>
        <begin position="1"/>
        <end position="11"/>
    </location>
</feature>
<name>A0A6A0AYX6_9ACTN</name>
<accession>A0A6A0AYX6</accession>
<dbReference type="Proteomes" id="UP000484988">
    <property type="component" value="Unassembled WGS sequence"/>
</dbReference>
<dbReference type="AlphaFoldDB" id="A0A6A0AYX6"/>
<feature type="compositionally biased region" description="Acidic residues" evidence="1">
    <location>
        <begin position="27"/>
        <end position="71"/>
    </location>
</feature>
<evidence type="ECO:0000313" key="2">
    <source>
        <dbReference type="EMBL" id="GFH37174.1"/>
    </source>
</evidence>
<keyword evidence="3" id="KW-1185">Reference proteome</keyword>
<feature type="region of interest" description="Disordered" evidence="1">
    <location>
        <begin position="1"/>
        <end position="73"/>
    </location>
</feature>
<protein>
    <submittedName>
        <fullName evidence="2">Uncharacterized protein</fullName>
    </submittedName>
</protein>
<evidence type="ECO:0000313" key="3">
    <source>
        <dbReference type="Proteomes" id="UP000484988"/>
    </source>
</evidence>
<evidence type="ECO:0000256" key="1">
    <source>
        <dbReference type="SAM" id="MobiDB-lite"/>
    </source>
</evidence>
<reference evidence="2 3" key="1">
    <citation type="submission" date="2020-02" db="EMBL/GenBank/DDBJ databases">
        <title>Whole Genome Shotgun Sequence of Streptomyces sp. strain CWH03.</title>
        <authorList>
            <person name="Dohra H."/>
            <person name="Kodani S."/>
            <person name="Yamamura H."/>
        </authorList>
    </citation>
    <scope>NUCLEOTIDE SEQUENCE [LARGE SCALE GENOMIC DNA]</scope>
    <source>
        <strain evidence="2 3">CWH03</strain>
    </source>
</reference>
<comment type="caution">
    <text evidence="2">The sequence shown here is derived from an EMBL/GenBank/DDBJ whole genome shotgun (WGS) entry which is preliminary data.</text>
</comment>
<dbReference type="EMBL" id="BLLG01000009">
    <property type="protein sequence ID" value="GFH37174.1"/>
    <property type="molecule type" value="Genomic_DNA"/>
</dbReference>